<evidence type="ECO:0000259" key="2">
    <source>
        <dbReference type="PROSITE" id="PS50880"/>
    </source>
</evidence>
<dbReference type="AlphaFoldDB" id="A0A0A9YGT1"/>
<dbReference type="GO" id="GO:0006265">
    <property type="term" value="P:DNA topological change"/>
    <property type="evidence" value="ECO:0007669"/>
    <property type="project" value="InterPro"/>
</dbReference>
<feature type="non-terminal residue" evidence="3">
    <location>
        <position position="1"/>
    </location>
</feature>
<dbReference type="GO" id="GO:0006310">
    <property type="term" value="P:DNA recombination"/>
    <property type="evidence" value="ECO:0007669"/>
    <property type="project" value="TreeGrafter"/>
</dbReference>
<reference evidence="3" key="1">
    <citation type="journal article" date="2014" name="PLoS ONE">
        <title>Transcriptome-Based Identification of ABC Transporters in the Western Tarnished Plant Bug Lygus hesperus.</title>
        <authorList>
            <person name="Hull J.J."/>
            <person name="Chaney K."/>
            <person name="Geib S.M."/>
            <person name="Fabrick J.A."/>
            <person name="Brent C.S."/>
            <person name="Walsh D."/>
            <person name="Lavine L.C."/>
        </authorList>
    </citation>
    <scope>NUCLEOTIDE SEQUENCE</scope>
</reference>
<dbReference type="SUPFAM" id="SSF56712">
    <property type="entry name" value="Prokaryotic type I DNA topoisomerase"/>
    <property type="match status" value="1"/>
</dbReference>
<comment type="function">
    <text evidence="1">Introduces a single-strand break via transesterification at a target site in duplex DNA. Releases the supercoiling and torsional tension of DNA introduced during the DNA replication and transcription by transiently cleaving and rejoining one strand of the DNA duplex. The scissile phosphodiester is attacked by the catalytic tyrosine of the enzyme, resulting in the formation of a DNA-(5'-phosphotyrosyl)-enzyme intermediate and the expulsion of a 3'-OH DNA strand.</text>
</comment>
<dbReference type="InterPro" id="IPR023405">
    <property type="entry name" value="Topo_IA_core_domain"/>
</dbReference>
<dbReference type="InterPro" id="IPR006171">
    <property type="entry name" value="TOPRIM_dom"/>
</dbReference>
<reference evidence="3" key="2">
    <citation type="submission" date="2014-07" db="EMBL/GenBank/DDBJ databases">
        <authorList>
            <person name="Hull J."/>
        </authorList>
    </citation>
    <scope>NUCLEOTIDE SEQUENCE</scope>
</reference>
<keyword evidence="1" id="KW-0238">DNA-binding</keyword>
<dbReference type="Gene3D" id="3.40.50.140">
    <property type="match status" value="1"/>
</dbReference>
<name>A0A0A9YGT1_LYGHE</name>
<evidence type="ECO:0000256" key="1">
    <source>
        <dbReference type="RuleBase" id="RU362092"/>
    </source>
</evidence>
<protein>
    <recommendedName>
        <fullName evidence="1">DNA topoisomerase</fullName>
        <ecNumber evidence="1">5.6.2.1</ecNumber>
    </recommendedName>
</protein>
<evidence type="ECO:0000313" key="3">
    <source>
        <dbReference type="EMBL" id="JAG28715.1"/>
    </source>
</evidence>
<dbReference type="PANTHER" id="PTHR11390">
    <property type="entry name" value="PROKARYOTIC DNA TOPOISOMERASE"/>
    <property type="match status" value="1"/>
</dbReference>
<keyword evidence="1 3" id="KW-0413">Isomerase</keyword>
<dbReference type="GO" id="GO:0006281">
    <property type="term" value="P:DNA repair"/>
    <property type="evidence" value="ECO:0007669"/>
    <property type="project" value="TreeGrafter"/>
</dbReference>
<comment type="similarity">
    <text evidence="1">Belongs to the type IA topoisomerase family.</text>
</comment>
<accession>A0A0A9YGT1</accession>
<dbReference type="EC" id="5.6.2.1" evidence="1"/>
<proteinExistence type="inferred from homology"/>
<organism evidence="3">
    <name type="scientific">Lygus hesperus</name>
    <name type="common">Western plant bug</name>
    <dbReference type="NCBI Taxonomy" id="30085"/>
    <lineage>
        <taxon>Eukaryota</taxon>
        <taxon>Metazoa</taxon>
        <taxon>Ecdysozoa</taxon>
        <taxon>Arthropoda</taxon>
        <taxon>Hexapoda</taxon>
        <taxon>Insecta</taxon>
        <taxon>Pterygota</taxon>
        <taxon>Neoptera</taxon>
        <taxon>Paraneoptera</taxon>
        <taxon>Hemiptera</taxon>
        <taxon>Heteroptera</taxon>
        <taxon>Panheteroptera</taxon>
        <taxon>Cimicomorpha</taxon>
        <taxon>Miridae</taxon>
        <taxon>Mirini</taxon>
        <taxon>Lygus</taxon>
    </lineage>
</organism>
<dbReference type="Pfam" id="PF01751">
    <property type="entry name" value="Toprim"/>
    <property type="match status" value="1"/>
</dbReference>
<dbReference type="GO" id="GO:0003917">
    <property type="term" value="F:DNA topoisomerase type I (single strand cut, ATP-independent) activity"/>
    <property type="evidence" value="ECO:0007669"/>
    <property type="project" value="UniProtKB-EC"/>
</dbReference>
<gene>
    <name evidence="3" type="ORF">CM83_6693</name>
</gene>
<dbReference type="EMBL" id="GBHO01014889">
    <property type="protein sequence ID" value="JAG28715.1"/>
    <property type="molecule type" value="Transcribed_RNA"/>
</dbReference>
<dbReference type="GO" id="GO:0031422">
    <property type="term" value="C:RecQ family helicase-topoisomerase III complex"/>
    <property type="evidence" value="ECO:0007669"/>
    <property type="project" value="TreeGrafter"/>
</dbReference>
<feature type="domain" description="Toprim" evidence="2">
    <location>
        <begin position="19"/>
        <end position="178"/>
    </location>
</feature>
<keyword evidence="1" id="KW-0799">Topoisomerase</keyword>
<dbReference type="GO" id="GO:0005634">
    <property type="term" value="C:nucleus"/>
    <property type="evidence" value="ECO:0007669"/>
    <property type="project" value="TreeGrafter"/>
</dbReference>
<dbReference type="SMART" id="SM00493">
    <property type="entry name" value="TOPRIM"/>
    <property type="match status" value="1"/>
</dbReference>
<dbReference type="InterPro" id="IPR000380">
    <property type="entry name" value="Topo_IA"/>
</dbReference>
<dbReference type="PROSITE" id="PS50880">
    <property type="entry name" value="TOPRIM"/>
    <property type="match status" value="1"/>
</dbReference>
<dbReference type="PANTHER" id="PTHR11390:SF21">
    <property type="entry name" value="DNA TOPOISOMERASE 3-ALPHA"/>
    <property type="match status" value="1"/>
</dbReference>
<sequence length="194" mass="21972">CIFFTIFFFYCCRWYKMVTILNVAEKPSVAQEIAHILAKNPTPFVRTTRTHLRNLQTHSCIVCAQNLFGVKCWRFPLQIDPVPTPSNMLFTSVAGHITDLVFVGKVVGIRAPLVEPLELQISPHSQPFIQTLAQLSMQAQWLVLWTDCDREGEAIARDIRDVCTKRNPTLAVKRAHFSSLTAGDIHHALQSLTQ</sequence>
<comment type="catalytic activity">
    <reaction evidence="1">
        <text>ATP-independent breakage of single-stranded DNA, followed by passage and rejoining.</text>
        <dbReference type="EC" id="5.6.2.1"/>
    </reaction>
</comment>
<dbReference type="GO" id="GO:0003677">
    <property type="term" value="F:DNA binding"/>
    <property type="evidence" value="ECO:0007669"/>
    <property type="project" value="UniProtKB-KW"/>
</dbReference>